<protein>
    <submittedName>
        <fullName evidence="1">Uncharacterized protein</fullName>
    </submittedName>
</protein>
<keyword evidence="2" id="KW-1185">Reference proteome</keyword>
<evidence type="ECO:0000313" key="2">
    <source>
        <dbReference type="Proteomes" id="UP001157502"/>
    </source>
</evidence>
<comment type="caution">
    <text evidence="1">The sequence shown here is derived from an EMBL/GenBank/DDBJ whole genome shotgun (WGS) entry which is preliminary data.</text>
</comment>
<sequence length="279" mass="31014">MAGNGRVFSTSLTSLPKFTSADVVKSVGIHSSTKGNKLDKGYKLFHEEFIHNYQGCPTRSGLHKWLAKMAQTKNTGPLPDPYMMASGSKLSQVQPRPLMAVVLDGVSEMEQTPSKFVPVPRGSPMSYHCPPKKSSDLILHHMAPEFPSLPLMQHTFPRLHFVPTLHQFMHLQSLEVSPQLSSEIAKETQQQSKCPAWTQLQRPRLTAIRFWDACCSKACREEQESAAIQMIRGSTKQTAAMKRGLLVEPEVLVNYAEVMRVNVLPAGFVIHPDAPRSGV</sequence>
<proteinExistence type="predicted"/>
<reference evidence="1" key="1">
    <citation type="submission" date="2021-05" db="EMBL/GenBank/DDBJ databases">
        <authorList>
            <person name="Pan Q."/>
            <person name="Jouanno E."/>
            <person name="Zahm M."/>
            <person name="Klopp C."/>
            <person name="Cabau C."/>
            <person name="Louis A."/>
            <person name="Berthelot C."/>
            <person name="Parey E."/>
            <person name="Roest Crollius H."/>
            <person name="Montfort J."/>
            <person name="Robinson-Rechavi M."/>
            <person name="Bouchez O."/>
            <person name="Lampietro C."/>
            <person name="Lopez Roques C."/>
            <person name="Donnadieu C."/>
            <person name="Postlethwait J."/>
            <person name="Bobe J."/>
            <person name="Dillon D."/>
            <person name="Chandos A."/>
            <person name="von Hippel F."/>
            <person name="Guiguen Y."/>
        </authorList>
    </citation>
    <scope>NUCLEOTIDE SEQUENCE</scope>
    <source>
        <strain evidence="1">YG-Jan2019</strain>
    </source>
</reference>
<evidence type="ECO:0000313" key="1">
    <source>
        <dbReference type="EMBL" id="KAJ8002276.1"/>
    </source>
</evidence>
<dbReference type="EMBL" id="CM055741">
    <property type="protein sequence ID" value="KAJ8002276.1"/>
    <property type="molecule type" value="Genomic_DNA"/>
</dbReference>
<accession>A0ACC2GFD9</accession>
<organism evidence="1 2">
    <name type="scientific">Dallia pectoralis</name>
    <name type="common">Alaska blackfish</name>
    <dbReference type="NCBI Taxonomy" id="75939"/>
    <lineage>
        <taxon>Eukaryota</taxon>
        <taxon>Metazoa</taxon>
        <taxon>Chordata</taxon>
        <taxon>Craniata</taxon>
        <taxon>Vertebrata</taxon>
        <taxon>Euteleostomi</taxon>
        <taxon>Actinopterygii</taxon>
        <taxon>Neopterygii</taxon>
        <taxon>Teleostei</taxon>
        <taxon>Protacanthopterygii</taxon>
        <taxon>Esociformes</taxon>
        <taxon>Umbridae</taxon>
        <taxon>Dallia</taxon>
    </lineage>
</organism>
<dbReference type="Proteomes" id="UP001157502">
    <property type="component" value="Chromosome 14"/>
</dbReference>
<gene>
    <name evidence="1" type="ORF">DPEC_G00178210</name>
</gene>
<name>A0ACC2GFD9_DALPE</name>